<dbReference type="GO" id="GO:0030018">
    <property type="term" value="C:Z disc"/>
    <property type="evidence" value="ECO:0007669"/>
    <property type="project" value="UniProtKB-SubCell"/>
</dbReference>
<dbReference type="PANTHER" id="PTHR39267:SF1">
    <property type="entry name" value="SURVIVAL MOTOR NEURON PROTEIN"/>
    <property type="match status" value="1"/>
</dbReference>
<evidence type="ECO:0000256" key="10">
    <source>
        <dbReference type="ARBA" id="ARBA00034695"/>
    </source>
</evidence>
<evidence type="ECO:0000313" key="14">
    <source>
        <dbReference type="RefSeq" id="XP_006862933.1"/>
    </source>
</evidence>
<dbReference type="CDD" id="cd20398">
    <property type="entry name" value="Tudor_SMN"/>
    <property type="match status" value="1"/>
</dbReference>
<dbReference type="GO" id="GO:0043204">
    <property type="term" value="C:perikaryon"/>
    <property type="evidence" value="ECO:0007669"/>
    <property type="project" value="UniProtKB-SubCell"/>
</dbReference>
<evidence type="ECO:0000256" key="6">
    <source>
        <dbReference type="ARBA" id="ARBA00022490"/>
    </source>
</evidence>
<evidence type="ECO:0000256" key="1">
    <source>
        <dbReference type="ARBA" id="ARBA00004216"/>
    </source>
</evidence>
<keyword evidence="6" id="KW-0963">Cytoplasm</keyword>
<protein>
    <submittedName>
        <fullName evidence="14">Survival of motor neuron protein-like</fullName>
    </submittedName>
</protein>
<feature type="region of interest" description="Disordered" evidence="11">
    <location>
        <begin position="93"/>
        <end position="155"/>
    </location>
</feature>
<evidence type="ECO:0000256" key="2">
    <source>
        <dbReference type="ARBA" id="ARBA00004408"/>
    </source>
</evidence>
<dbReference type="PROSITE" id="PS50304">
    <property type="entry name" value="TUDOR"/>
    <property type="match status" value="1"/>
</dbReference>
<dbReference type="GeneID" id="102817756"/>
<dbReference type="InterPro" id="IPR040424">
    <property type="entry name" value="Smn1"/>
</dbReference>
<dbReference type="InterPro" id="IPR047313">
    <property type="entry name" value="SMN_C"/>
</dbReference>
<evidence type="ECO:0000313" key="13">
    <source>
        <dbReference type="Proteomes" id="UP000504623"/>
    </source>
</evidence>
<dbReference type="GO" id="GO:0097504">
    <property type="term" value="C:Gemini of Cajal bodies"/>
    <property type="evidence" value="ECO:0007669"/>
    <property type="project" value="UniProtKB-SubCell"/>
</dbReference>
<dbReference type="Gene3D" id="3.40.190.10">
    <property type="entry name" value="Periplasmic binding protein-like II"/>
    <property type="match status" value="1"/>
</dbReference>
<dbReference type="FunFam" id="2.30.30.140:FF:000038">
    <property type="entry name" value="Survival of motor neuron-related-splicing factor 30"/>
    <property type="match status" value="1"/>
</dbReference>
<dbReference type="Pfam" id="PF06003">
    <property type="entry name" value="SMN_Tudor"/>
    <property type="match status" value="1"/>
</dbReference>
<dbReference type="Proteomes" id="UP000504623">
    <property type="component" value="Unplaced"/>
</dbReference>
<feature type="domain" description="Tudor" evidence="12">
    <location>
        <begin position="27"/>
        <end position="87"/>
    </location>
</feature>
<dbReference type="GO" id="GO:0008380">
    <property type="term" value="P:RNA splicing"/>
    <property type="evidence" value="ECO:0007669"/>
    <property type="project" value="UniProtKB-KW"/>
</dbReference>
<dbReference type="GO" id="GO:0003723">
    <property type="term" value="F:RNA binding"/>
    <property type="evidence" value="ECO:0007669"/>
    <property type="project" value="InterPro"/>
</dbReference>
<dbReference type="AlphaFoldDB" id="A0A9B0TI34"/>
<dbReference type="Pfam" id="PF20635">
    <property type="entry name" value="SMN_YG-box"/>
    <property type="match status" value="1"/>
</dbReference>
<reference evidence="14" key="1">
    <citation type="submission" date="2025-08" db="UniProtKB">
        <authorList>
            <consortium name="RefSeq"/>
        </authorList>
    </citation>
    <scope>IDENTIFICATION</scope>
    <source>
        <tissue evidence="14">Spleen</tissue>
    </source>
</reference>
<dbReference type="SMART" id="SM00333">
    <property type="entry name" value="TUDOR"/>
    <property type="match status" value="1"/>
</dbReference>
<evidence type="ECO:0000259" key="12">
    <source>
        <dbReference type="PROSITE" id="PS50304"/>
    </source>
</evidence>
<feature type="compositionally biased region" description="Polar residues" evidence="11">
    <location>
        <begin position="103"/>
        <end position="119"/>
    </location>
</feature>
<dbReference type="CDD" id="cd22852">
    <property type="entry name" value="SMN_C"/>
    <property type="match status" value="1"/>
</dbReference>
<evidence type="ECO:0000256" key="11">
    <source>
        <dbReference type="SAM" id="MobiDB-lite"/>
    </source>
</evidence>
<comment type="similarity">
    <text evidence="5">Belongs to the SMN family.</text>
</comment>
<accession>A0A9B0TI34</accession>
<dbReference type="PANTHER" id="PTHR39267">
    <property type="entry name" value="SURVIVAL MOTOR NEURON-LIKE PROTEIN 1"/>
    <property type="match status" value="1"/>
</dbReference>
<keyword evidence="8" id="KW-0508">mRNA splicing</keyword>
<dbReference type="RefSeq" id="XP_006862933.1">
    <property type="nucleotide sequence ID" value="XM_006862871.1"/>
</dbReference>
<dbReference type="InterPro" id="IPR047298">
    <property type="entry name" value="Tudor_SMN_eumet"/>
</dbReference>
<dbReference type="InterPro" id="IPR002999">
    <property type="entry name" value="Tudor"/>
</dbReference>
<keyword evidence="9" id="KW-0539">Nucleus</keyword>
<evidence type="ECO:0000256" key="9">
    <source>
        <dbReference type="ARBA" id="ARBA00023242"/>
    </source>
</evidence>
<dbReference type="GO" id="GO:0015030">
    <property type="term" value="C:Cajal body"/>
    <property type="evidence" value="ECO:0007669"/>
    <property type="project" value="UniProtKB-SubCell"/>
</dbReference>
<evidence type="ECO:0000256" key="8">
    <source>
        <dbReference type="ARBA" id="ARBA00023187"/>
    </source>
</evidence>
<evidence type="ECO:0000256" key="5">
    <source>
        <dbReference type="ARBA" id="ARBA00005371"/>
    </source>
</evidence>
<keyword evidence="7" id="KW-0507">mRNA processing</keyword>
<proteinExistence type="inferred from homology"/>
<dbReference type="InterPro" id="IPR010304">
    <property type="entry name" value="SMN_Tudor"/>
</dbReference>
<sequence>MMSPDYSPEPPVPETHSSENTTTPLKQWKVGDKCSAIWSEDGFIYPVIIASLDVKRETCVVVYTAYGNREEKNLCDLLLPAFGAVNNVEQNTQENAQENENESQISTNESENSSRSPGNKANHIKCKATSWDSFQPPPSPVPGSSSGPPIISPPFPPPICPDSLEATDALGSVLISWYMHGYHTGYYMDFRQNQKKETVPISIKK</sequence>
<gene>
    <name evidence="14" type="primary">LOC102817756</name>
</gene>
<feature type="region of interest" description="Disordered" evidence="11">
    <location>
        <begin position="1"/>
        <end position="24"/>
    </location>
</feature>
<dbReference type="Gene3D" id="2.30.30.140">
    <property type="match status" value="1"/>
</dbReference>
<comment type="subcellular location">
    <subcellularLocation>
        <location evidence="1">Cytoplasm</location>
        <location evidence="1">Myofibril</location>
        <location evidence="1">Sarcomere</location>
        <location evidence="1">Z line</location>
    </subcellularLocation>
    <subcellularLocation>
        <location evidence="3">Cytoplasmic granule</location>
    </subcellularLocation>
    <subcellularLocation>
        <location evidence="2">Nucleus</location>
        <location evidence="2">Cajal body</location>
    </subcellularLocation>
    <subcellularLocation>
        <location evidence="10">Nucleus</location>
        <location evidence="10">Gem</location>
    </subcellularLocation>
    <subcellularLocation>
        <location evidence="4">Perikaryon</location>
    </subcellularLocation>
</comment>
<organism evidence="13 14">
    <name type="scientific">Chrysochloris asiatica</name>
    <name type="common">Cape golden mole</name>
    <dbReference type="NCBI Taxonomy" id="185453"/>
    <lineage>
        <taxon>Eukaryota</taxon>
        <taxon>Metazoa</taxon>
        <taxon>Chordata</taxon>
        <taxon>Craniata</taxon>
        <taxon>Vertebrata</taxon>
        <taxon>Euteleostomi</taxon>
        <taxon>Mammalia</taxon>
        <taxon>Eutheria</taxon>
        <taxon>Afrotheria</taxon>
        <taxon>Chrysochloridae</taxon>
        <taxon>Chrysochlorinae</taxon>
        <taxon>Chrysochloris</taxon>
    </lineage>
</organism>
<evidence type="ECO:0000256" key="4">
    <source>
        <dbReference type="ARBA" id="ARBA00004484"/>
    </source>
</evidence>
<dbReference type="GO" id="GO:0006397">
    <property type="term" value="P:mRNA processing"/>
    <property type="evidence" value="ECO:0007669"/>
    <property type="project" value="UniProtKB-KW"/>
</dbReference>
<evidence type="ECO:0000256" key="7">
    <source>
        <dbReference type="ARBA" id="ARBA00022664"/>
    </source>
</evidence>
<evidence type="ECO:0000256" key="3">
    <source>
        <dbReference type="ARBA" id="ARBA00004463"/>
    </source>
</evidence>
<name>A0A9B0TI34_CHRAS</name>
<dbReference type="OrthoDB" id="197400at2759"/>
<dbReference type="SUPFAM" id="SSF63748">
    <property type="entry name" value="Tudor/PWWP/MBT"/>
    <property type="match status" value="1"/>
</dbReference>
<keyword evidence="13" id="KW-1185">Reference proteome</keyword>